<evidence type="ECO:0000313" key="2">
    <source>
        <dbReference type="WBParaSite" id="L893_g23091.t1"/>
    </source>
</evidence>
<accession>A0A1I7Z6J6</accession>
<dbReference type="Proteomes" id="UP000095287">
    <property type="component" value="Unplaced"/>
</dbReference>
<dbReference type="WBParaSite" id="L893_g23091.t1">
    <property type="protein sequence ID" value="L893_g23091.t1"/>
    <property type="gene ID" value="L893_g23091"/>
</dbReference>
<evidence type="ECO:0000313" key="1">
    <source>
        <dbReference type="Proteomes" id="UP000095287"/>
    </source>
</evidence>
<keyword evidence="1" id="KW-1185">Reference proteome</keyword>
<protein>
    <submittedName>
        <fullName evidence="2">PAZ domain-containing protein</fullName>
    </submittedName>
</protein>
<proteinExistence type="predicted"/>
<name>A0A1I7Z6J6_9BILA</name>
<dbReference type="AlphaFoldDB" id="A0A1I7Z6J6"/>
<organism evidence="1 2">
    <name type="scientific">Steinernema glaseri</name>
    <dbReference type="NCBI Taxonomy" id="37863"/>
    <lineage>
        <taxon>Eukaryota</taxon>
        <taxon>Metazoa</taxon>
        <taxon>Ecdysozoa</taxon>
        <taxon>Nematoda</taxon>
        <taxon>Chromadorea</taxon>
        <taxon>Rhabditida</taxon>
        <taxon>Tylenchina</taxon>
        <taxon>Panagrolaimomorpha</taxon>
        <taxon>Strongyloidoidea</taxon>
        <taxon>Steinernematidae</taxon>
        <taxon>Steinernema</taxon>
    </lineage>
</organism>
<sequence length="91" mass="10733">MTKLELSFFTTPPLRSVYFYQKEMQPYRFCNCTFQTPRRRIALDNYSPSRDFLVPLADRANPILRLPIVMTPITAKSRKNTPEEHLQKQAP</sequence>
<reference evidence="2" key="1">
    <citation type="submission" date="2016-11" db="UniProtKB">
        <authorList>
            <consortium name="WormBaseParasite"/>
        </authorList>
    </citation>
    <scope>IDENTIFICATION</scope>
</reference>